<protein>
    <submittedName>
        <fullName evidence="1">14243_t:CDS:1</fullName>
    </submittedName>
</protein>
<dbReference type="AlphaFoldDB" id="A0A9N9F3A2"/>
<gene>
    <name evidence="1" type="ORF">FMOSSE_LOCUS4330</name>
</gene>
<evidence type="ECO:0000313" key="2">
    <source>
        <dbReference type="Proteomes" id="UP000789375"/>
    </source>
</evidence>
<dbReference type="Proteomes" id="UP000789375">
    <property type="component" value="Unassembled WGS sequence"/>
</dbReference>
<sequence>MGLYVQDFVPIGIPSRSNASTEMDTFADIEKVNSLWKKASKARNTSSLPVTSIIKSTVRTFDQKTIALGFIRSYKCSNHLQVETKCNDCVPRESVYDAEMYRILHNWLAKMYGFEITGQWHLEEISSDGNWHHLYCDLTIKRPDNHHPSAILELIATTYVPKIRKHFDRVLKYADQLCPEEVWIMHFSREDFVVTDHIDCAKSFRKGE</sequence>
<reference evidence="1" key="1">
    <citation type="submission" date="2021-06" db="EMBL/GenBank/DDBJ databases">
        <authorList>
            <person name="Kallberg Y."/>
            <person name="Tangrot J."/>
            <person name="Rosling A."/>
        </authorList>
    </citation>
    <scope>NUCLEOTIDE SEQUENCE</scope>
    <source>
        <strain evidence="1">87-6 pot B 2015</strain>
    </source>
</reference>
<comment type="caution">
    <text evidence="1">The sequence shown here is derived from an EMBL/GenBank/DDBJ whole genome shotgun (WGS) entry which is preliminary data.</text>
</comment>
<proteinExistence type="predicted"/>
<dbReference type="EMBL" id="CAJVPP010000723">
    <property type="protein sequence ID" value="CAG8506913.1"/>
    <property type="molecule type" value="Genomic_DNA"/>
</dbReference>
<accession>A0A9N9F3A2</accession>
<keyword evidence="2" id="KW-1185">Reference proteome</keyword>
<organism evidence="1 2">
    <name type="scientific">Funneliformis mosseae</name>
    <name type="common">Endomycorrhizal fungus</name>
    <name type="synonym">Glomus mosseae</name>
    <dbReference type="NCBI Taxonomy" id="27381"/>
    <lineage>
        <taxon>Eukaryota</taxon>
        <taxon>Fungi</taxon>
        <taxon>Fungi incertae sedis</taxon>
        <taxon>Mucoromycota</taxon>
        <taxon>Glomeromycotina</taxon>
        <taxon>Glomeromycetes</taxon>
        <taxon>Glomerales</taxon>
        <taxon>Glomeraceae</taxon>
        <taxon>Funneliformis</taxon>
    </lineage>
</organism>
<evidence type="ECO:0000313" key="1">
    <source>
        <dbReference type="EMBL" id="CAG8506913.1"/>
    </source>
</evidence>
<name>A0A9N9F3A2_FUNMO</name>